<dbReference type="GeneID" id="104753143"/>
<reference evidence="2" key="1">
    <citation type="journal article" date="2014" name="Nat. Commun.">
        <title>The emerging biofuel crop Camelina sativa retains a highly undifferentiated hexaploid genome structure.</title>
        <authorList>
            <person name="Kagale S."/>
            <person name="Koh C."/>
            <person name="Nixon J."/>
            <person name="Bollina V."/>
            <person name="Clarke W.E."/>
            <person name="Tuteja R."/>
            <person name="Spillane C."/>
            <person name="Robinson S.J."/>
            <person name="Links M.G."/>
            <person name="Clarke C."/>
            <person name="Higgins E.E."/>
            <person name="Huebert T."/>
            <person name="Sharpe A.G."/>
            <person name="Parkin I.A."/>
        </authorList>
    </citation>
    <scope>NUCLEOTIDE SEQUENCE [LARGE SCALE GENOMIC DNA]</scope>
    <source>
        <strain evidence="2">cv. DH55</strain>
    </source>
</reference>
<name>A0ABM0WNP4_CAMSA</name>
<feature type="region of interest" description="Disordered" evidence="1">
    <location>
        <begin position="33"/>
        <end position="69"/>
    </location>
</feature>
<dbReference type="Proteomes" id="UP000694864">
    <property type="component" value="Chromosome 16"/>
</dbReference>
<feature type="region of interest" description="Disordered" evidence="1">
    <location>
        <begin position="89"/>
        <end position="120"/>
    </location>
</feature>
<gene>
    <name evidence="3" type="primary">LOC104753143</name>
</gene>
<keyword evidence="2" id="KW-1185">Reference proteome</keyword>
<accession>A0ABM0WNP4</accession>
<feature type="compositionally biased region" description="Polar residues" evidence="1">
    <location>
        <begin position="59"/>
        <end position="69"/>
    </location>
</feature>
<evidence type="ECO:0000313" key="2">
    <source>
        <dbReference type="Proteomes" id="UP000694864"/>
    </source>
</evidence>
<protein>
    <submittedName>
        <fullName evidence="3">Uncharacterized protein LOC104753143</fullName>
    </submittedName>
</protein>
<sequence>MISSYSSFALKQMDPYLTGSVLSEVREEVDESVGLASISKSQSHTEKIDYKEAERTPVTVASRSSVPPASQTLLSQLSEAEDVLFAAASGPPEVPSNVSEAEPAPVTAASGSSQGSEVGASDKQIIRNALTEYNDVLDKYQKLSQIAIDNETDNEERKRRVDAVKDAVNECSKVVNLVLKKGHPVEEMKNCQKILEGEVSILKRQNKRFEKNKKRNSRNKK</sequence>
<dbReference type="RefSeq" id="XP_010473738.1">
    <property type="nucleotide sequence ID" value="XM_010475436.1"/>
</dbReference>
<evidence type="ECO:0000256" key="1">
    <source>
        <dbReference type="SAM" id="MobiDB-lite"/>
    </source>
</evidence>
<feature type="compositionally biased region" description="Basic and acidic residues" evidence="1">
    <location>
        <begin position="43"/>
        <end position="55"/>
    </location>
</feature>
<proteinExistence type="predicted"/>
<evidence type="ECO:0000313" key="3">
    <source>
        <dbReference type="RefSeq" id="XP_010473738.1"/>
    </source>
</evidence>
<organism evidence="2 3">
    <name type="scientific">Camelina sativa</name>
    <name type="common">False flax</name>
    <name type="synonym">Myagrum sativum</name>
    <dbReference type="NCBI Taxonomy" id="90675"/>
    <lineage>
        <taxon>Eukaryota</taxon>
        <taxon>Viridiplantae</taxon>
        <taxon>Streptophyta</taxon>
        <taxon>Embryophyta</taxon>
        <taxon>Tracheophyta</taxon>
        <taxon>Spermatophyta</taxon>
        <taxon>Magnoliopsida</taxon>
        <taxon>eudicotyledons</taxon>
        <taxon>Gunneridae</taxon>
        <taxon>Pentapetalae</taxon>
        <taxon>rosids</taxon>
        <taxon>malvids</taxon>
        <taxon>Brassicales</taxon>
        <taxon>Brassicaceae</taxon>
        <taxon>Camelineae</taxon>
        <taxon>Camelina</taxon>
    </lineage>
</organism>
<reference evidence="3" key="2">
    <citation type="submission" date="2025-08" db="UniProtKB">
        <authorList>
            <consortium name="RefSeq"/>
        </authorList>
    </citation>
    <scope>IDENTIFICATION</scope>
    <source>
        <tissue evidence="3">Leaf</tissue>
    </source>
</reference>